<keyword evidence="3" id="KW-1185">Reference proteome</keyword>
<reference evidence="2 3" key="1">
    <citation type="submission" date="2024-01" db="EMBL/GenBank/DDBJ databases">
        <title>The genome of the rayed Mediterranean limpet Patella caerulea (Linnaeus, 1758).</title>
        <authorList>
            <person name="Anh-Thu Weber A."/>
            <person name="Halstead-Nussloch G."/>
        </authorList>
    </citation>
    <scope>NUCLEOTIDE SEQUENCE [LARGE SCALE GENOMIC DNA]</scope>
    <source>
        <strain evidence="2">AATW-2023a</strain>
        <tissue evidence="2">Whole specimen</tissue>
    </source>
</reference>
<name>A0AAN8JKA9_PATCE</name>
<dbReference type="GO" id="GO:0005778">
    <property type="term" value="C:peroxisomal membrane"/>
    <property type="evidence" value="ECO:0007669"/>
    <property type="project" value="InterPro"/>
</dbReference>
<sequence length="350" mass="40347">MANHEYCLISDFRADIESATDFLISKQFLRCIEMCNTIIYRGKETGLILSDVQISSLRSSFELEQNRDSKTGAPVRENSLHLRESEELIYHVDEFSTPKCPDGTDSLVENRDCESKLRGLVNSAVVLSIQAYAELNQWNDVIPFIRRVYDDVENCPPKVIHMCLLLYAKVKEYIQCHALAKIWLQCPKNYKLSEYKDVAEVYVTKILMTTHRYDMIPKVINSCDGLTCREKEAMLDNFKKSEKIETSAQTRLMSTDHSESHQLNEENSDSVNSTEDDLITYGSALLKKLLQTLSRERIKKIWKVILMTAVAIFAFLHTQYGDFTTNLNRAMVVWEGVLKVFRSMFGYDQP</sequence>
<dbReference type="AlphaFoldDB" id="A0AAN8JKA9"/>
<dbReference type="PANTHER" id="PTHR16262">
    <property type="entry name" value="PEROXISOME ASSEMBLY PROTEIN 26"/>
    <property type="match status" value="1"/>
</dbReference>
<evidence type="ECO:0008006" key="4">
    <source>
        <dbReference type="Google" id="ProtNLM"/>
    </source>
</evidence>
<feature type="region of interest" description="Disordered" evidence="1">
    <location>
        <begin position="249"/>
        <end position="273"/>
    </location>
</feature>
<protein>
    <recommendedName>
        <fullName evidence="4">Peroxisome assembly protein 26</fullName>
    </recommendedName>
</protein>
<dbReference type="PANTHER" id="PTHR16262:SF2">
    <property type="entry name" value="PEROXISOME ASSEMBLY PROTEIN 26"/>
    <property type="match status" value="1"/>
</dbReference>
<dbReference type="GO" id="GO:0016558">
    <property type="term" value="P:protein import into peroxisome matrix"/>
    <property type="evidence" value="ECO:0007669"/>
    <property type="project" value="TreeGrafter"/>
</dbReference>
<organism evidence="2 3">
    <name type="scientific">Patella caerulea</name>
    <name type="common">Rayed Mediterranean limpet</name>
    <dbReference type="NCBI Taxonomy" id="87958"/>
    <lineage>
        <taxon>Eukaryota</taxon>
        <taxon>Metazoa</taxon>
        <taxon>Spiralia</taxon>
        <taxon>Lophotrochozoa</taxon>
        <taxon>Mollusca</taxon>
        <taxon>Gastropoda</taxon>
        <taxon>Patellogastropoda</taxon>
        <taxon>Patelloidea</taxon>
        <taxon>Patellidae</taxon>
        <taxon>Patella</taxon>
    </lineage>
</organism>
<comment type="caution">
    <text evidence="2">The sequence shown here is derived from an EMBL/GenBank/DDBJ whole genome shotgun (WGS) entry which is preliminary data.</text>
</comment>
<dbReference type="GO" id="GO:0051117">
    <property type="term" value="F:ATPase binding"/>
    <property type="evidence" value="ECO:0007669"/>
    <property type="project" value="TreeGrafter"/>
</dbReference>
<gene>
    <name evidence="2" type="ORF">SNE40_013960</name>
</gene>
<evidence type="ECO:0000313" key="3">
    <source>
        <dbReference type="Proteomes" id="UP001347796"/>
    </source>
</evidence>
<accession>A0AAN8JKA9</accession>
<evidence type="ECO:0000313" key="2">
    <source>
        <dbReference type="EMBL" id="KAK6175508.1"/>
    </source>
</evidence>
<dbReference type="Proteomes" id="UP001347796">
    <property type="component" value="Unassembled WGS sequence"/>
</dbReference>
<evidence type="ECO:0000256" key="1">
    <source>
        <dbReference type="SAM" id="MobiDB-lite"/>
    </source>
</evidence>
<feature type="compositionally biased region" description="Basic and acidic residues" evidence="1">
    <location>
        <begin position="254"/>
        <end position="264"/>
    </location>
</feature>
<dbReference type="Pfam" id="PF07163">
    <property type="entry name" value="Pex26"/>
    <property type="match status" value="1"/>
</dbReference>
<dbReference type="GO" id="GO:0045046">
    <property type="term" value="P:protein import into peroxisome membrane"/>
    <property type="evidence" value="ECO:0007669"/>
    <property type="project" value="InterPro"/>
</dbReference>
<proteinExistence type="predicted"/>
<dbReference type="InterPro" id="IPR010797">
    <property type="entry name" value="Pex26"/>
</dbReference>
<dbReference type="GO" id="GO:0044877">
    <property type="term" value="F:protein-containing complex binding"/>
    <property type="evidence" value="ECO:0007669"/>
    <property type="project" value="InterPro"/>
</dbReference>
<dbReference type="EMBL" id="JAZGQO010000010">
    <property type="protein sequence ID" value="KAK6175508.1"/>
    <property type="molecule type" value="Genomic_DNA"/>
</dbReference>